<dbReference type="EMBL" id="AALY01000001">
    <property type="protein sequence ID" value="EAP77376.1"/>
    <property type="molecule type" value="Genomic_DNA"/>
</dbReference>
<feature type="domain" description="Response regulatory" evidence="7">
    <location>
        <begin position="2"/>
        <end position="121"/>
    </location>
</feature>
<dbReference type="SMART" id="SM00448">
    <property type="entry name" value="REC"/>
    <property type="match status" value="1"/>
</dbReference>
<dbReference type="GO" id="GO:0006355">
    <property type="term" value="P:regulation of DNA-templated transcription"/>
    <property type="evidence" value="ECO:0007669"/>
    <property type="project" value="TreeGrafter"/>
</dbReference>
<dbReference type="GO" id="GO:0000976">
    <property type="term" value="F:transcription cis-regulatory region binding"/>
    <property type="evidence" value="ECO:0007669"/>
    <property type="project" value="TreeGrafter"/>
</dbReference>
<dbReference type="GO" id="GO:0032993">
    <property type="term" value="C:protein-DNA complex"/>
    <property type="evidence" value="ECO:0007669"/>
    <property type="project" value="TreeGrafter"/>
</dbReference>
<keyword evidence="4" id="KW-0238">DNA-binding</keyword>
<evidence type="ECO:0000256" key="4">
    <source>
        <dbReference type="ARBA" id="ARBA00023125"/>
    </source>
</evidence>
<evidence type="ECO:0000256" key="1">
    <source>
        <dbReference type="ARBA" id="ARBA00022553"/>
    </source>
</evidence>
<evidence type="ECO:0000259" key="7">
    <source>
        <dbReference type="PROSITE" id="PS50110"/>
    </source>
</evidence>
<dbReference type="OrthoDB" id="7326651at2"/>
<proteinExistence type="predicted"/>
<gene>
    <name evidence="8" type="ORF">ISM_03765</name>
</gene>
<accession>A3SJ45</accession>
<name>A3SJ45_ROSNI</name>
<dbReference type="Pfam" id="PF00072">
    <property type="entry name" value="Response_reg"/>
    <property type="match status" value="1"/>
</dbReference>
<dbReference type="RefSeq" id="WP_009812777.1">
    <property type="nucleotide sequence ID" value="NZ_CH724156.1"/>
</dbReference>
<dbReference type="AlphaFoldDB" id="A3SJ45"/>
<dbReference type="PANTHER" id="PTHR48111:SF1">
    <property type="entry name" value="TWO-COMPONENT RESPONSE REGULATOR ORR33"/>
    <property type="match status" value="1"/>
</dbReference>
<dbReference type="InterPro" id="IPR001789">
    <property type="entry name" value="Sig_transdc_resp-reg_receiver"/>
</dbReference>
<evidence type="ECO:0000256" key="6">
    <source>
        <dbReference type="PROSITE-ProRule" id="PRU00169"/>
    </source>
</evidence>
<keyword evidence="9" id="KW-1185">Reference proteome</keyword>
<reference evidence="8 9" key="1">
    <citation type="submission" date="2005-12" db="EMBL/GenBank/DDBJ databases">
        <authorList>
            <person name="Moran M.A."/>
            <person name="Ferriera S."/>
            <person name="Johnson J."/>
            <person name="Kravitz S."/>
            <person name="Halpern A."/>
            <person name="Remington K."/>
            <person name="Beeson K."/>
            <person name="Tran B."/>
            <person name="Rogers Y.-H."/>
            <person name="Friedman R."/>
            <person name="Venter J.C."/>
        </authorList>
    </citation>
    <scope>NUCLEOTIDE SEQUENCE [LARGE SCALE GENOMIC DNA]</scope>
    <source>
        <strain evidence="9">ATCC BAA-591 / DSM 15170 / ISM</strain>
    </source>
</reference>
<evidence type="ECO:0000256" key="5">
    <source>
        <dbReference type="ARBA" id="ARBA00023163"/>
    </source>
</evidence>
<sequence>MRILAVDDDPIILTLLVEVLRAAGFTDVVTAESGADALRAIDTTNTAFDCFLLDIQMPEMDGIELVQKIRGYKAYEATPVLMITAMSQRKYIDAAFAAGASDYITKPFEIGEVHARLRLVSSLAETRRAGGIPEHHEEIATDRPVDLARRVKLHDVDGFIDYLAMENYLLQVSRISLIGMRTFGVIIPEMKRVLAHSTPYEYESVVADMAEAISDTLKPQSFFAAHAGGGEFICVLLNCNSFDGDDFNHRLNETITEMDLHYSNGAPMSLRAVVGDDFSLKLKSPKGVSQTLVQALAAAEMVERQPQRKEPQKSSLLQLFGFG</sequence>
<evidence type="ECO:0000256" key="3">
    <source>
        <dbReference type="ARBA" id="ARBA00023015"/>
    </source>
</evidence>
<dbReference type="InterPro" id="IPR011006">
    <property type="entry name" value="CheY-like_superfamily"/>
</dbReference>
<dbReference type="STRING" id="89187.ISM_03765"/>
<dbReference type="GO" id="GO:0005829">
    <property type="term" value="C:cytosol"/>
    <property type="evidence" value="ECO:0007669"/>
    <property type="project" value="TreeGrafter"/>
</dbReference>
<evidence type="ECO:0000256" key="2">
    <source>
        <dbReference type="ARBA" id="ARBA00023012"/>
    </source>
</evidence>
<dbReference type="PROSITE" id="PS50110">
    <property type="entry name" value="RESPONSE_REGULATORY"/>
    <property type="match status" value="1"/>
</dbReference>
<dbReference type="Gene3D" id="3.40.50.2300">
    <property type="match status" value="1"/>
</dbReference>
<keyword evidence="2" id="KW-0902">Two-component regulatory system</keyword>
<dbReference type="HOGENOM" id="CLU_000445_11_10_5"/>
<feature type="modified residue" description="4-aspartylphosphate" evidence="6">
    <location>
        <position position="54"/>
    </location>
</feature>
<dbReference type="GO" id="GO:0000156">
    <property type="term" value="F:phosphorelay response regulator activity"/>
    <property type="evidence" value="ECO:0007669"/>
    <property type="project" value="TreeGrafter"/>
</dbReference>
<dbReference type="eggNOG" id="COG0745">
    <property type="taxonomic scope" value="Bacteria"/>
</dbReference>
<keyword evidence="1 6" id="KW-0597">Phosphoprotein</keyword>
<dbReference type="SUPFAM" id="SSF52172">
    <property type="entry name" value="CheY-like"/>
    <property type="match status" value="1"/>
</dbReference>
<evidence type="ECO:0000313" key="9">
    <source>
        <dbReference type="Proteomes" id="UP000005954"/>
    </source>
</evidence>
<keyword evidence="5" id="KW-0804">Transcription</keyword>
<protein>
    <submittedName>
        <fullName evidence="8">Two component diguanylate cyclase</fullName>
    </submittedName>
</protein>
<dbReference type="InterPro" id="IPR039420">
    <property type="entry name" value="WalR-like"/>
</dbReference>
<dbReference type="Proteomes" id="UP000005954">
    <property type="component" value="Unassembled WGS sequence"/>
</dbReference>
<organism evidence="8 9">
    <name type="scientific">Roseovarius nubinhibens (strain ATCC BAA-591 / DSM 15170 / ISM)</name>
    <dbReference type="NCBI Taxonomy" id="89187"/>
    <lineage>
        <taxon>Bacteria</taxon>
        <taxon>Pseudomonadati</taxon>
        <taxon>Pseudomonadota</taxon>
        <taxon>Alphaproteobacteria</taxon>
        <taxon>Rhodobacterales</taxon>
        <taxon>Roseobacteraceae</taxon>
        <taxon>Roseovarius</taxon>
    </lineage>
</organism>
<evidence type="ECO:0000313" key="8">
    <source>
        <dbReference type="EMBL" id="EAP77376.1"/>
    </source>
</evidence>
<comment type="caution">
    <text evidence="8">The sequence shown here is derived from an EMBL/GenBank/DDBJ whole genome shotgun (WGS) entry which is preliminary data.</text>
</comment>
<keyword evidence="3" id="KW-0805">Transcription regulation</keyword>
<dbReference type="PANTHER" id="PTHR48111">
    <property type="entry name" value="REGULATOR OF RPOS"/>
    <property type="match status" value="1"/>
</dbReference>